<reference evidence="1 2" key="1">
    <citation type="submission" date="2021-03" db="EMBL/GenBank/DDBJ databases">
        <title>Genomic Encyclopedia of Type Strains, Phase IV (KMG-IV): sequencing the most valuable type-strain genomes for metagenomic binning, comparative biology and taxonomic classification.</title>
        <authorList>
            <person name="Goeker M."/>
        </authorList>
    </citation>
    <scope>NUCLEOTIDE SEQUENCE [LARGE SCALE GENOMIC DNA]</scope>
    <source>
        <strain evidence="1 2">DSM 24004</strain>
    </source>
</reference>
<proteinExistence type="predicted"/>
<comment type="caution">
    <text evidence="1">The sequence shown here is derived from an EMBL/GenBank/DDBJ whole genome shotgun (WGS) entry which is preliminary data.</text>
</comment>
<dbReference type="EMBL" id="JAGGKS010000001">
    <property type="protein sequence ID" value="MBP1924298.1"/>
    <property type="molecule type" value="Genomic_DNA"/>
</dbReference>
<gene>
    <name evidence="1" type="ORF">J2Z76_000151</name>
</gene>
<keyword evidence="2" id="KW-1185">Reference proteome</keyword>
<dbReference type="RefSeq" id="WP_209510071.1">
    <property type="nucleotide sequence ID" value="NZ_JAGGKS010000001.1"/>
</dbReference>
<organism evidence="1 2">
    <name type="scientific">Sedimentibacter acidaminivorans</name>
    <dbReference type="NCBI Taxonomy" id="913099"/>
    <lineage>
        <taxon>Bacteria</taxon>
        <taxon>Bacillati</taxon>
        <taxon>Bacillota</taxon>
        <taxon>Tissierellia</taxon>
        <taxon>Sedimentibacter</taxon>
    </lineage>
</organism>
<sequence length="190" mass="22938">MEEIKREVVIDTDYFKKFTEKCPSGELFLRIMDEMNVSPVMHSYVYTEELMDNRTAIELVEKNEIKIYNYSNFIDENNINDYEDKFKRAYKDFNFKEFDRNIYEYRHDKESLGEIRSTLMAWYMNINIFMSDDREAELFVTGKLSNHRRKIIVYNVYDTLKEISLKSTKNIRWSDVKATAKFATYYEPGT</sequence>
<accession>A0ABS4G9D1</accession>
<evidence type="ECO:0000313" key="1">
    <source>
        <dbReference type="EMBL" id="MBP1924298.1"/>
    </source>
</evidence>
<name>A0ABS4G9D1_9FIRM</name>
<dbReference type="Proteomes" id="UP001519342">
    <property type="component" value="Unassembled WGS sequence"/>
</dbReference>
<evidence type="ECO:0000313" key="2">
    <source>
        <dbReference type="Proteomes" id="UP001519342"/>
    </source>
</evidence>
<protein>
    <submittedName>
        <fullName evidence="1">Uncharacterized protein</fullName>
    </submittedName>
</protein>